<evidence type="ECO:0000313" key="3">
    <source>
        <dbReference type="Proteomes" id="UP001501570"/>
    </source>
</evidence>
<dbReference type="PROSITE" id="PS51257">
    <property type="entry name" value="PROKAR_LIPOPROTEIN"/>
    <property type="match status" value="1"/>
</dbReference>
<feature type="signal peptide" evidence="1">
    <location>
        <begin position="1"/>
        <end position="21"/>
    </location>
</feature>
<gene>
    <name evidence="2" type="ORF">GCM10023322_16580</name>
</gene>
<protein>
    <recommendedName>
        <fullName evidence="4">DUF3558 domain-containing protein</fullName>
    </recommendedName>
</protein>
<comment type="caution">
    <text evidence="2">The sequence shown here is derived from an EMBL/GenBank/DDBJ whole genome shotgun (WGS) entry which is preliminary data.</text>
</comment>
<dbReference type="Proteomes" id="UP001501570">
    <property type="component" value="Unassembled WGS sequence"/>
</dbReference>
<evidence type="ECO:0000313" key="2">
    <source>
        <dbReference type="EMBL" id="GAA5181580.1"/>
    </source>
</evidence>
<proteinExistence type="predicted"/>
<keyword evidence="1" id="KW-0732">Signal</keyword>
<organism evidence="2 3">
    <name type="scientific">Rugosimonospora acidiphila</name>
    <dbReference type="NCBI Taxonomy" id="556531"/>
    <lineage>
        <taxon>Bacteria</taxon>
        <taxon>Bacillati</taxon>
        <taxon>Actinomycetota</taxon>
        <taxon>Actinomycetes</taxon>
        <taxon>Micromonosporales</taxon>
        <taxon>Micromonosporaceae</taxon>
        <taxon>Rugosimonospora</taxon>
    </lineage>
</organism>
<feature type="chain" id="PRO_5045985861" description="DUF3558 domain-containing protein" evidence="1">
    <location>
        <begin position="22"/>
        <end position="189"/>
    </location>
</feature>
<keyword evidence="3" id="KW-1185">Reference proteome</keyword>
<dbReference type="RefSeq" id="WP_345627619.1">
    <property type="nucleotide sequence ID" value="NZ_BAABJQ010000004.1"/>
</dbReference>
<evidence type="ECO:0008006" key="4">
    <source>
        <dbReference type="Google" id="ProtNLM"/>
    </source>
</evidence>
<evidence type="ECO:0000256" key="1">
    <source>
        <dbReference type="SAM" id="SignalP"/>
    </source>
</evidence>
<name>A0ABP9RNZ9_9ACTN</name>
<sequence>MRGWPIRGLYAAALLGAVLVAAGCGPDPSDTDLGSVVLPTPTGQPAEESGGACQLLDFDEIQAQIGVTFGVAASGNQGNTYTCVLQQTQANLPDLSLALTPSTVDLTTFKKKVSPKGSSSVNELGKVAYSVAVPAGNGAGPGLEVGWLSGNQRLIVLRYQSPNGTAAGDLNALLPKLITLAKQIDLTTA</sequence>
<dbReference type="EMBL" id="BAABJQ010000004">
    <property type="protein sequence ID" value="GAA5181580.1"/>
    <property type="molecule type" value="Genomic_DNA"/>
</dbReference>
<reference evidence="3" key="1">
    <citation type="journal article" date="2019" name="Int. J. Syst. Evol. Microbiol.">
        <title>The Global Catalogue of Microorganisms (GCM) 10K type strain sequencing project: providing services to taxonomists for standard genome sequencing and annotation.</title>
        <authorList>
            <consortium name="The Broad Institute Genomics Platform"/>
            <consortium name="The Broad Institute Genome Sequencing Center for Infectious Disease"/>
            <person name="Wu L."/>
            <person name="Ma J."/>
        </authorList>
    </citation>
    <scope>NUCLEOTIDE SEQUENCE [LARGE SCALE GENOMIC DNA]</scope>
    <source>
        <strain evidence="3">JCM 18304</strain>
    </source>
</reference>
<accession>A0ABP9RNZ9</accession>